<dbReference type="EMBL" id="JAPTGD010000002">
    <property type="protein sequence ID" value="MDU9694068.1"/>
    <property type="molecule type" value="Genomic_DNA"/>
</dbReference>
<sequence length="193" mass="21863">MKKILISVSLLFVMLLGACSQEESSKEVSKEIVVPTSIFSSAKKDSLIQEEEMKKSIETYLNSNERLSNVSDQFDDVTNSDGNLNKENKKKLKQVKSLIRENDANFSSYISHNTLPSGYEKASQRIYKYIQGTNQMLEDVDQAIDNIDEDSYSDLDIDLIISKDSNVSGREQKKIEKFLDKNEIDTIAFGRGN</sequence>
<feature type="signal peptide" evidence="1">
    <location>
        <begin position="1"/>
        <end position="20"/>
    </location>
</feature>
<reference evidence="2" key="2">
    <citation type="submission" date="2022-12" db="EMBL/GenBank/DDBJ databases">
        <authorList>
            <person name="Dechsakulwatana C."/>
            <person name="Rungsihiranrut A."/>
            <person name="Muangchinda C."/>
            <person name="Ningthoujam R."/>
            <person name="Klankeo P."/>
            <person name="Pinyakong O."/>
        </authorList>
    </citation>
    <scope>NUCLEOTIDE SEQUENCE</scope>
    <source>
        <strain evidence="2">TL01-2</strain>
    </source>
</reference>
<keyword evidence="2" id="KW-0449">Lipoprotein</keyword>
<dbReference type="PROSITE" id="PS51257">
    <property type="entry name" value="PROKAR_LIPOPROTEIN"/>
    <property type="match status" value="1"/>
</dbReference>
<evidence type="ECO:0000313" key="2">
    <source>
        <dbReference type="EMBL" id="MDU9694068.1"/>
    </source>
</evidence>
<accession>A0AAX6NDU5</accession>
<dbReference type="Proteomes" id="UP001269400">
    <property type="component" value="Unassembled WGS sequence"/>
</dbReference>
<dbReference type="InterPro" id="IPR047903">
    <property type="entry name" value="NDxxF_lipo"/>
</dbReference>
<evidence type="ECO:0000256" key="1">
    <source>
        <dbReference type="SAM" id="SignalP"/>
    </source>
</evidence>
<dbReference type="RefSeq" id="WP_316911284.1">
    <property type="nucleotide sequence ID" value="NZ_JAPTGD010000002.1"/>
</dbReference>
<dbReference type="AlphaFoldDB" id="A0AAX6NDU5"/>
<keyword evidence="1" id="KW-0732">Signal</keyword>
<dbReference type="NCBIfam" id="NF033193">
    <property type="entry name" value="lipo_NDxxF"/>
    <property type="match status" value="1"/>
</dbReference>
<protein>
    <submittedName>
        <fullName evidence="2">NDxxF motif lipoprotein</fullName>
    </submittedName>
</protein>
<proteinExistence type="predicted"/>
<evidence type="ECO:0000313" key="3">
    <source>
        <dbReference type="Proteomes" id="UP001269400"/>
    </source>
</evidence>
<gene>
    <name evidence="2" type="ORF">O0Q50_23070</name>
</gene>
<organism evidence="2 3">
    <name type="scientific">Priestia aryabhattai</name>
    <name type="common">Bacillus aryabhattai</name>
    <dbReference type="NCBI Taxonomy" id="412384"/>
    <lineage>
        <taxon>Bacteria</taxon>
        <taxon>Bacillati</taxon>
        <taxon>Bacillota</taxon>
        <taxon>Bacilli</taxon>
        <taxon>Bacillales</taxon>
        <taxon>Bacillaceae</taxon>
        <taxon>Priestia</taxon>
    </lineage>
</organism>
<reference evidence="2" key="1">
    <citation type="journal article" date="2022" name="J Environ Chem Eng">
        <title>Biodegradation of petroleum oil using a constructed nonpathogenic and heavy metal-tolerant bacterial consortium isolated from marine sponges.</title>
        <authorList>
            <person name="Dechsakulwatana C."/>
            <person name="Rungsihiranrut A."/>
            <person name="Muangchinda C."/>
            <person name="Ningthoujam R."/>
            <person name="Klankeo P."/>
            <person name="Pinyakong O."/>
        </authorList>
    </citation>
    <scope>NUCLEOTIDE SEQUENCE</scope>
    <source>
        <strain evidence="2">TL01-2</strain>
    </source>
</reference>
<comment type="caution">
    <text evidence="2">The sequence shown here is derived from an EMBL/GenBank/DDBJ whole genome shotgun (WGS) entry which is preliminary data.</text>
</comment>
<name>A0AAX6NDU5_PRIAR</name>
<feature type="chain" id="PRO_5043545339" evidence="1">
    <location>
        <begin position="21"/>
        <end position="193"/>
    </location>
</feature>